<gene>
    <name evidence="1" type="ORF">H5410_051033</name>
</gene>
<comment type="caution">
    <text evidence="1">The sequence shown here is derived from an EMBL/GenBank/DDBJ whole genome shotgun (WGS) entry which is preliminary data.</text>
</comment>
<sequence length="106" mass="12920">MFAKTFWKFLVDSLGIQTDFIQLKYLVMKWWNTNYKNEAHKLILQFSPIFICWTLWMNRCARKYRGKQSNIARVKFSVFKDTFKMLHTFSSLHHLTFKLEETCTPR</sequence>
<proteinExistence type="predicted"/>
<name>A0A9J5WZJ1_SOLCO</name>
<evidence type="ECO:0000313" key="2">
    <source>
        <dbReference type="Proteomes" id="UP000824120"/>
    </source>
</evidence>
<reference evidence="1 2" key="1">
    <citation type="submission" date="2020-09" db="EMBL/GenBank/DDBJ databases">
        <title>De no assembly of potato wild relative species, Solanum commersonii.</title>
        <authorList>
            <person name="Cho K."/>
        </authorList>
    </citation>
    <scope>NUCLEOTIDE SEQUENCE [LARGE SCALE GENOMIC DNA]</scope>
    <source>
        <strain evidence="1">LZ3.2</strain>
        <tissue evidence="1">Leaf</tissue>
    </source>
</reference>
<dbReference type="OrthoDB" id="1301749at2759"/>
<dbReference type="EMBL" id="JACXVP010000010">
    <property type="protein sequence ID" value="KAG5580406.1"/>
    <property type="molecule type" value="Genomic_DNA"/>
</dbReference>
<evidence type="ECO:0000313" key="1">
    <source>
        <dbReference type="EMBL" id="KAG5580406.1"/>
    </source>
</evidence>
<accession>A0A9J5WZJ1</accession>
<keyword evidence="2" id="KW-1185">Reference proteome</keyword>
<organism evidence="1 2">
    <name type="scientific">Solanum commersonii</name>
    <name type="common">Commerson's wild potato</name>
    <name type="synonym">Commerson's nightshade</name>
    <dbReference type="NCBI Taxonomy" id="4109"/>
    <lineage>
        <taxon>Eukaryota</taxon>
        <taxon>Viridiplantae</taxon>
        <taxon>Streptophyta</taxon>
        <taxon>Embryophyta</taxon>
        <taxon>Tracheophyta</taxon>
        <taxon>Spermatophyta</taxon>
        <taxon>Magnoliopsida</taxon>
        <taxon>eudicotyledons</taxon>
        <taxon>Gunneridae</taxon>
        <taxon>Pentapetalae</taxon>
        <taxon>asterids</taxon>
        <taxon>lamiids</taxon>
        <taxon>Solanales</taxon>
        <taxon>Solanaceae</taxon>
        <taxon>Solanoideae</taxon>
        <taxon>Solaneae</taxon>
        <taxon>Solanum</taxon>
    </lineage>
</organism>
<protein>
    <submittedName>
        <fullName evidence="1">Uncharacterized protein</fullName>
    </submittedName>
</protein>
<dbReference type="Proteomes" id="UP000824120">
    <property type="component" value="Chromosome 10"/>
</dbReference>
<dbReference type="AlphaFoldDB" id="A0A9J5WZJ1"/>